<dbReference type="Proteomes" id="UP000010802">
    <property type="component" value="Chromosome"/>
</dbReference>
<dbReference type="RefSeq" id="WP_013778507.1">
    <property type="nucleotide sequence ID" value="NC_015519.1"/>
</dbReference>
<evidence type="ECO:0000259" key="5">
    <source>
        <dbReference type="SMART" id="SM00849"/>
    </source>
</evidence>
<comment type="cofactor">
    <cofactor evidence="1">
        <name>Zn(2+)</name>
        <dbReference type="ChEBI" id="CHEBI:29105"/>
    </cofactor>
</comment>
<name>F4LVJ8_TEPAE</name>
<dbReference type="eggNOG" id="COG0491">
    <property type="taxonomic scope" value="Bacteria"/>
</dbReference>
<dbReference type="InterPro" id="IPR051453">
    <property type="entry name" value="MBL_Glyoxalase_II"/>
</dbReference>
<keyword evidence="3" id="KW-0378">Hydrolase</keyword>
<proteinExistence type="predicted"/>
<evidence type="ECO:0000256" key="4">
    <source>
        <dbReference type="ARBA" id="ARBA00022833"/>
    </source>
</evidence>
<reference evidence="7" key="1">
    <citation type="journal article" date="2013" name="Genome Announc.">
        <title>First genome sequence of a syntrophic acetate-oxidizing bacterium, Tepidanaerobacter acetatoxydans strain Re1.</title>
        <authorList>
            <person name="Manzoor S."/>
            <person name="Bongcam-Rudloff E."/>
            <person name="Schnurer A."/>
            <person name="Muller B."/>
        </authorList>
    </citation>
    <scope>NUCLEOTIDE SEQUENCE [LARGE SCALE GENOMIC DNA]</scope>
    <source>
        <strain evidence="7">Re1</strain>
    </source>
</reference>
<dbReference type="Gene3D" id="3.60.15.10">
    <property type="entry name" value="Ribonuclease Z/Hydroxyacylglutathione hydrolase-like"/>
    <property type="match status" value="1"/>
</dbReference>
<dbReference type="EMBL" id="HF563609">
    <property type="protein sequence ID" value="CDI40734.1"/>
    <property type="molecule type" value="Genomic_DNA"/>
</dbReference>
<dbReference type="STRING" id="1209989.TepRe1_1438"/>
<protein>
    <submittedName>
        <fullName evidence="6">Beta-lactamase domain protein</fullName>
    </submittedName>
</protein>
<organism evidence="6 7">
    <name type="scientific">Tepidanaerobacter acetatoxydans (strain DSM 21804 / JCM 16047 / Re1)</name>
    <dbReference type="NCBI Taxonomy" id="1209989"/>
    <lineage>
        <taxon>Bacteria</taxon>
        <taxon>Bacillati</taxon>
        <taxon>Bacillota</taxon>
        <taxon>Clostridia</taxon>
        <taxon>Thermosediminibacterales</taxon>
        <taxon>Tepidanaerobacteraceae</taxon>
        <taxon>Tepidanaerobacter</taxon>
    </lineage>
</organism>
<dbReference type="KEGG" id="tep:TepRe1_1438"/>
<dbReference type="KEGG" id="tae:TepiRe1_1550"/>
<feature type="domain" description="Metallo-beta-lactamase" evidence="5">
    <location>
        <begin position="12"/>
        <end position="189"/>
    </location>
</feature>
<dbReference type="PANTHER" id="PTHR46233">
    <property type="entry name" value="HYDROXYACYLGLUTATHIONE HYDROLASE GLOC"/>
    <property type="match status" value="1"/>
</dbReference>
<dbReference type="InterPro" id="IPR036866">
    <property type="entry name" value="RibonucZ/Hydroxyglut_hydro"/>
</dbReference>
<keyword evidence="2" id="KW-0479">Metal-binding</keyword>
<dbReference type="AlphaFoldDB" id="F4LVJ8"/>
<evidence type="ECO:0000313" key="7">
    <source>
        <dbReference type="Proteomes" id="UP000010802"/>
    </source>
</evidence>
<accession>F4LVJ8</accession>
<keyword evidence="7" id="KW-1185">Reference proteome</keyword>
<evidence type="ECO:0000256" key="1">
    <source>
        <dbReference type="ARBA" id="ARBA00001947"/>
    </source>
</evidence>
<dbReference type="OrthoDB" id="9802248at2"/>
<gene>
    <name evidence="6" type="ordered locus">TEPIRE1_1550</name>
</gene>
<sequence>MFLKRLQVGDLAANCYIIADEKNANAAIIDPGADADKIIETITKEHLIVKYIFLTHGHSDHISALKEVKNATDAKIAIHEQDAPMLLSPKDNLSIYFGEGFIQPPPDIMLKGNEKFAVGDLVLEIIHTPGHTPGGISIKVGNIVFTGDTLFAGSVGRTDFPGGSYDELINSIRDKLLPLGDNISILPGHGEPSTLSIEKKINPFLCNI</sequence>
<evidence type="ECO:0000256" key="2">
    <source>
        <dbReference type="ARBA" id="ARBA00022723"/>
    </source>
</evidence>
<dbReference type="GO" id="GO:0016787">
    <property type="term" value="F:hydrolase activity"/>
    <property type="evidence" value="ECO:0007669"/>
    <property type="project" value="UniProtKB-KW"/>
</dbReference>
<dbReference type="SUPFAM" id="SSF56281">
    <property type="entry name" value="Metallo-hydrolase/oxidoreductase"/>
    <property type="match status" value="1"/>
</dbReference>
<keyword evidence="4" id="KW-0862">Zinc</keyword>
<dbReference type="HOGENOM" id="CLU_030571_5_4_9"/>
<dbReference type="SMART" id="SM00849">
    <property type="entry name" value="Lactamase_B"/>
    <property type="match status" value="1"/>
</dbReference>
<dbReference type="PANTHER" id="PTHR46233:SF3">
    <property type="entry name" value="HYDROXYACYLGLUTATHIONE HYDROLASE GLOC"/>
    <property type="match status" value="1"/>
</dbReference>
<dbReference type="Pfam" id="PF00753">
    <property type="entry name" value="Lactamase_B"/>
    <property type="match status" value="1"/>
</dbReference>
<evidence type="ECO:0000256" key="3">
    <source>
        <dbReference type="ARBA" id="ARBA00022801"/>
    </source>
</evidence>
<dbReference type="InterPro" id="IPR001279">
    <property type="entry name" value="Metallo-B-lactamas"/>
</dbReference>
<evidence type="ECO:0000313" key="6">
    <source>
        <dbReference type="EMBL" id="CDI40734.1"/>
    </source>
</evidence>
<dbReference type="GO" id="GO:0046872">
    <property type="term" value="F:metal ion binding"/>
    <property type="evidence" value="ECO:0007669"/>
    <property type="project" value="UniProtKB-KW"/>
</dbReference>
<dbReference type="CDD" id="cd06262">
    <property type="entry name" value="metallo-hydrolase-like_MBL-fold"/>
    <property type="match status" value="1"/>
</dbReference>